<evidence type="ECO:0000313" key="5">
    <source>
        <dbReference type="EMBL" id="MER2494300.1"/>
    </source>
</evidence>
<dbReference type="SUPFAM" id="SSF50341">
    <property type="entry name" value="CheW-like"/>
    <property type="match status" value="3"/>
</dbReference>
<dbReference type="RefSeq" id="WP_350403305.1">
    <property type="nucleotide sequence ID" value="NZ_JBELOE010000287.1"/>
</dbReference>
<dbReference type="InterPro" id="IPR036061">
    <property type="entry name" value="CheW-like_dom_sf"/>
</dbReference>
<reference evidence="5 6" key="1">
    <citation type="submission" date="2024-06" db="EMBL/GenBank/DDBJ databases">
        <authorList>
            <person name="Chen R.Y."/>
        </authorList>
    </citation>
    <scope>NUCLEOTIDE SEQUENCE [LARGE SCALE GENOMIC DNA]</scope>
    <source>
        <strain evidence="5 6">D2</strain>
    </source>
</reference>
<dbReference type="Gene3D" id="2.30.30.40">
    <property type="entry name" value="SH3 Domains"/>
    <property type="match status" value="3"/>
</dbReference>
<gene>
    <name evidence="5" type="ORF">ABS311_20700</name>
</gene>
<dbReference type="Proteomes" id="UP001467690">
    <property type="component" value="Unassembled WGS sequence"/>
</dbReference>
<comment type="subcellular location">
    <subcellularLocation>
        <location evidence="1">Cytoplasm</location>
    </subcellularLocation>
</comment>
<evidence type="ECO:0000256" key="3">
    <source>
        <dbReference type="ARBA" id="ARBA00022490"/>
    </source>
</evidence>
<sequence>MSNVNHAEAHSALLEDDQENRRQFVTFHVGAECMAFDMERVMEIVRVPKTVEVPLTPSSLLGLANLRGAILPVLSLRRVLQLDDAEQTDASRVMVLNYGGQPMGFVVDRVTRVIGVQPDAIENMEKVGSTIDASLLSGVLKNVEGQELVQLVDVDALTQQEYGHLKSISQVGLQNTSVAANNQILSSQNADDDDEQNILQLVSFSVAGQEYSFSIDATQEIIRLPSKINSVPKAPPHVLGMIDLRNRVLPLVKLRTMFNLPENELSEMNRIVVLTLRRGRQISMVGVVVDEVKEVLRIQQEQIEAVPALLLDSCDKQELEGICQLDEGKRIVTLLSAERLFHRDDVIEAVEAAQQSEQAHVGSISESQREEEDNMNLDAQAEQLEEEEPQLVVFNLENQEYGVMIESVKEILRLPENLTKVPKTLDFVEGMMNLRGNVLPIIDMRRRFNLTTQDGSDRQRILVLNHYHTQTGYIVDSVSEVLRLQPDQIEAAPSLSEDQAKIMGRIVNLRRDKRIITVLDPEQLLSANEQTEIVKQKDENINC</sequence>
<evidence type="ECO:0000256" key="1">
    <source>
        <dbReference type="ARBA" id="ARBA00004496"/>
    </source>
</evidence>
<dbReference type="InterPro" id="IPR002545">
    <property type="entry name" value="CheW-lke_dom"/>
</dbReference>
<dbReference type="EMBL" id="JBELOE010000287">
    <property type="protein sequence ID" value="MER2494300.1"/>
    <property type="molecule type" value="Genomic_DNA"/>
</dbReference>
<organism evidence="5 6">
    <name type="scientific">Catenovulum sediminis</name>
    <dbReference type="NCBI Taxonomy" id="1740262"/>
    <lineage>
        <taxon>Bacteria</taxon>
        <taxon>Pseudomonadati</taxon>
        <taxon>Pseudomonadota</taxon>
        <taxon>Gammaproteobacteria</taxon>
        <taxon>Alteromonadales</taxon>
        <taxon>Alteromonadaceae</taxon>
        <taxon>Catenovulum</taxon>
    </lineage>
</organism>
<comment type="caution">
    <text evidence="5">The sequence shown here is derived from an EMBL/GenBank/DDBJ whole genome shotgun (WGS) entry which is preliminary data.</text>
</comment>
<feature type="domain" description="CheW-like" evidence="4">
    <location>
        <begin position="21"/>
        <end position="163"/>
    </location>
</feature>
<keyword evidence="3" id="KW-0963">Cytoplasm</keyword>
<dbReference type="PANTHER" id="PTHR22617">
    <property type="entry name" value="CHEMOTAXIS SENSOR HISTIDINE KINASE-RELATED"/>
    <property type="match status" value="1"/>
</dbReference>
<name>A0ABV1RNL9_9ALTE</name>
<evidence type="ECO:0000256" key="2">
    <source>
        <dbReference type="ARBA" id="ARBA00021483"/>
    </source>
</evidence>
<evidence type="ECO:0000313" key="6">
    <source>
        <dbReference type="Proteomes" id="UP001467690"/>
    </source>
</evidence>
<dbReference type="PROSITE" id="PS50851">
    <property type="entry name" value="CHEW"/>
    <property type="match status" value="3"/>
</dbReference>
<keyword evidence="6" id="KW-1185">Reference proteome</keyword>
<feature type="domain" description="CheW-like" evidence="4">
    <location>
        <begin position="198"/>
        <end position="346"/>
    </location>
</feature>
<dbReference type="Pfam" id="PF01584">
    <property type="entry name" value="CheW"/>
    <property type="match status" value="3"/>
</dbReference>
<feature type="domain" description="CheW-like" evidence="4">
    <location>
        <begin position="388"/>
        <end position="530"/>
    </location>
</feature>
<proteinExistence type="predicted"/>
<protein>
    <recommendedName>
        <fullName evidence="2">Chemotaxis protein CheW</fullName>
    </recommendedName>
</protein>
<dbReference type="Gene3D" id="2.40.50.180">
    <property type="entry name" value="CheA-289, Domain 4"/>
    <property type="match status" value="3"/>
</dbReference>
<accession>A0ABV1RNL9</accession>
<dbReference type="SMART" id="SM00260">
    <property type="entry name" value="CheW"/>
    <property type="match status" value="3"/>
</dbReference>
<dbReference type="InterPro" id="IPR039315">
    <property type="entry name" value="CheW"/>
</dbReference>
<evidence type="ECO:0000259" key="4">
    <source>
        <dbReference type="PROSITE" id="PS50851"/>
    </source>
</evidence>
<dbReference type="PANTHER" id="PTHR22617:SF45">
    <property type="entry name" value="CHEMOTAXIS PROTEIN CHEW"/>
    <property type="match status" value="1"/>
</dbReference>